<name>A0AA97FH61_9MICO</name>
<evidence type="ECO:0000256" key="4">
    <source>
        <dbReference type="ARBA" id="ARBA00022679"/>
    </source>
</evidence>
<keyword evidence="5 6" id="KW-0663">Pyridoxal phosphate</keyword>
<keyword evidence="9" id="KW-1185">Reference proteome</keyword>
<dbReference type="InterPro" id="IPR015422">
    <property type="entry name" value="PyrdxlP-dep_Trfase_small"/>
</dbReference>
<keyword evidence="4" id="KW-0808">Transferase</keyword>
<dbReference type="Gene3D" id="3.90.1150.10">
    <property type="entry name" value="Aspartate Aminotransferase, domain 1"/>
    <property type="match status" value="1"/>
</dbReference>
<reference evidence="8 9" key="1">
    <citation type="submission" date="2023-02" db="EMBL/GenBank/DDBJ databases">
        <title>Microbacterium betulae sp. nov., isolated from birch wood.</title>
        <authorList>
            <person name="Pasciak M."/>
            <person name="Pawlik K.J."/>
            <person name="Martynowski D."/>
            <person name="Laczmanski L."/>
            <person name="Ciekot J."/>
            <person name="Szponar B."/>
            <person name="Wojcik-Fatla A."/>
            <person name="Mackiewicz B."/>
            <person name="Farian E."/>
            <person name="Cholewa G."/>
            <person name="Cholewa A."/>
            <person name="Dutkiewicz J."/>
        </authorList>
    </citation>
    <scope>NUCLEOTIDE SEQUENCE [LARGE SCALE GENOMIC DNA]</scope>
    <source>
        <strain evidence="8 9">AB</strain>
    </source>
</reference>
<organism evidence="8 9">
    <name type="scientific">Microbacterium betulae</name>
    <dbReference type="NCBI Taxonomy" id="2981139"/>
    <lineage>
        <taxon>Bacteria</taxon>
        <taxon>Bacillati</taxon>
        <taxon>Actinomycetota</taxon>
        <taxon>Actinomycetes</taxon>
        <taxon>Micrococcales</taxon>
        <taxon>Microbacteriaceae</taxon>
        <taxon>Microbacterium</taxon>
    </lineage>
</organism>
<dbReference type="AlphaFoldDB" id="A0AA97FH61"/>
<dbReference type="GO" id="GO:0004760">
    <property type="term" value="F:L-serine-pyruvate transaminase activity"/>
    <property type="evidence" value="ECO:0007669"/>
    <property type="project" value="TreeGrafter"/>
</dbReference>
<dbReference type="PIRSF" id="PIRSF000524">
    <property type="entry name" value="SPT"/>
    <property type="match status" value="1"/>
</dbReference>
<dbReference type="PANTHER" id="PTHR21152">
    <property type="entry name" value="AMINOTRANSFERASE CLASS V"/>
    <property type="match status" value="1"/>
</dbReference>
<dbReference type="Pfam" id="PF00266">
    <property type="entry name" value="Aminotran_5"/>
    <property type="match status" value="1"/>
</dbReference>
<dbReference type="InterPro" id="IPR024169">
    <property type="entry name" value="SP_NH2Trfase/AEP_transaminase"/>
</dbReference>
<protein>
    <submittedName>
        <fullName evidence="8">Aminotransferase class V-fold PLP-dependent enzyme</fullName>
    </submittedName>
</protein>
<dbReference type="RefSeq" id="WP_317139953.1">
    <property type="nucleotide sequence ID" value="NZ_CP118157.1"/>
</dbReference>
<feature type="modified residue" description="N6-(pyridoxal phosphate)lysine" evidence="6">
    <location>
        <position position="173"/>
    </location>
</feature>
<sequence>MSRLDAWPFAALPAFPAERYSALGERIGRILGAEEHDVVLVPGEAIVALEAAAREAGASRRRFLNVATSVYGRLFGDWLADAGGEVTTVSPAVAGQPIAIDEVRAALSGGSFDAISFVHGEAATGIVNPIDDILAEARGLGLVAIVDAVASVGAEPLVLGEDGPDIVVVGPQKGLRGPAGVSAVAINTRGWALLARPPRRATLSSLSLLDIRRDWLDSDRAVIPGTPAPHELWALDAALDAIGHEGIDGVVARHRLAARAARSGARALGIATWTGDDERSSGLTTGVLLPQDVDRTRVIALAQALFGVTLAVGPEGVDPRLVRIRHTAAEAGFEPVLAVVAALGGALVAAGADVDVAAGAAAVVSVYAEARHDDAHDD</sequence>
<dbReference type="EMBL" id="CP118157">
    <property type="protein sequence ID" value="WOF23481.1"/>
    <property type="molecule type" value="Genomic_DNA"/>
</dbReference>
<accession>A0AA97FH61</accession>
<feature type="domain" description="Aminotransferase class V" evidence="7">
    <location>
        <begin position="79"/>
        <end position="320"/>
    </location>
</feature>
<dbReference type="Gene3D" id="3.40.640.10">
    <property type="entry name" value="Type I PLP-dependent aspartate aminotransferase-like (Major domain)"/>
    <property type="match status" value="1"/>
</dbReference>
<dbReference type="InterPro" id="IPR015421">
    <property type="entry name" value="PyrdxlP-dep_Trfase_major"/>
</dbReference>
<comment type="cofactor">
    <cofactor evidence="1 6">
        <name>pyridoxal 5'-phosphate</name>
        <dbReference type="ChEBI" id="CHEBI:597326"/>
    </cofactor>
</comment>
<dbReference type="GO" id="GO:0019265">
    <property type="term" value="P:glycine biosynthetic process, by transamination of glyoxylate"/>
    <property type="evidence" value="ECO:0007669"/>
    <property type="project" value="TreeGrafter"/>
</dbReference>
<evidence type="ECO:0000256" key="6">
    <source>
        <dbReference type="PIRSR" id="PIRSR000524-50"/>
    </source>
</evidence>
<dbReference type="PANTHER" id="PTHR21152:SF24">
    <property type="entry name" value="ALANINE--GLYOXYLATE AMINOTRANSFERASE 1"/>
    <property type="match status" value="1"/>
</dbReference>
<dbReference type="SUPFAM" id="SSF53383">
    <property type="entry name" value="PLP-dependent transferases"/>
    <property type="match status" value="1"/>
</dbReference>
<dbReference type="Proteomes" id="UP001305498">
    <property type="component" value="Chromosome"/>
</dbReference>
<comment type="similarity">
    <text evidence="2">Belongs to the class-V pyridoxal-phosphate-dependent aminotransferase family.</text>
</comment>
<evidence type="ECO:0000313" key="8">
    <source>
        <dbReference type="EMBL" id="WOF23481.1"/>
    </source>
</evidence>
<evidence type="ECO:0000256" key="3">
    <source>
        <dbReference type="ARBA" id="ARBA00022576"/>
    </source>
</evidence>
<dbReference type="InterPro" id="IPR000192">
    <property type="entry name" value="Aminotrans_V_dom"/>
</dbReference>
<gene>
    <name evidence="8" type="ORF">N8K70_02035</name>
</gene>
<evidence type="ECO:0000256" key="2">
    <source>
        <dbReference type="ARBA" id="ARBA00009236"/>
    </source>
</evidence>
<keyword evidence="3 8" id="KW-0032">Aminotransferase</keyword>
<evidence type="ECO:0000256" key="1">
    <source>
        <dbReference type="ARBA" id="ARBA00001933"/>
    </source>
</evidence>
<dbReference type="InterPro" id="IPR015424">
    <property type="entry name" value="PyrdxlP-dep_Trfase"/>
</dbReference>
<dbReference type="KEGG" id="mbet:N8K70_02035"/>
<evidence type="ECO:0000259" key="7">
    <source>
        <dbReference type="Pfam" id="PF00266"/>
    </source>
</evidence>
<proteinExistence type="inferred from homology"/>
<evidence type="ECO:0000313" key="9">
    <source>
        <dbReference type="Proteomes" id="UP001305498"/>
    </source>
</evidence>
<evidence type="ECO:0000256" key="5">
    <source>
        <dbReference type="ARBA" id="ARBA00022898"/>
    </source>
</evidence>
<dbReference type="GO" id="GO:0008453">
    <property type="term" value="F:alanine-glyoxylate transaminase activity"/>
    <property type="evidence" value="ECO:0007669"/>
    <property type="project" value="TreeGrafter"/>
</dbReference>